<dbReference type="InterPro" id="IPR014710">
    <property type="entry name" value="RmlC-like_jellyroll"/>
</dbReference>
<dbReference type="Gene3D" id="1.10.260.40">
    <property type="entry name" value="lambda repressor-like DNA-binding domains"/>
    <property type="match status" value="1"/>
</dbReference>
<evidence type="ECO:0000313" key="4">
    <source>
        <dbReference type="Proteomes" id="UP000002377"/>
    </source>
</evidence>
<dbReference type="RefSeq" id="WP_013121518.1">
    <property type="nucleotide sequence ID" value="NC_014152.1"/>
</dbReference>
<sequence>MRDKVKDVANRIKGLRLLAGFSEEQMAAWLNISKDSYIRYENGEDDIPISIIYEIANIHGVDLTDILTGVSPKLHEVCYVKKGEGLSVERLDEYEFEDLAYKYANRKIEPLLVTLDPKNNPELVIHQGQEFNYCLEGKMKVIIGDKEYELNPGDALYFNPAKPHKMVALDGKPAKFLTVIIL</sequence>
<reference evidence="3 4" key="1">
    <citation type="submission" date="2010-05" db="EMBL/GenBank/DDBJ databases">
        <title>Complete sequence of Thermincola sp. JR.</title>
        <authorList>
            <consortium name="US DOE Joint Genome Institute"/>
            <person name="Lucas S."/>
            <person name="Copeland A."/>
            <person name="Lapidus A."/>
            <person name="Cheng J.-F."/>
            <person name="Bruce D."/>
            <person name="Goodwin L."/>
            <person name="Pitluck S."/>
            <person name="Chertkov O."/>
            <person name="Detter J.C."/>
            <person name="Han C."/>
            <person name="Tapia R."/>
            <person name="Land M."/>
            <person name="Hauser L."/>
            <person name="Kyrpides N."/>
            <person name="Mikhailova N."/>
            <person name="Hazen T.C."/>
            <person name="Woyke T."/>
        </authorList>
    </citation>
    <scope>NUCLEOTIDE SEQUENCE [LARGE SCALE GENOMIC DNA]</scope>
    <source>
        <strain evidence="3 4">JR</strain>
    </source>
</reference>
<evidence type="ECO:0000313" key="3">
    <source>
        <dbReference type="EMBL" id="ADG83527.1"/>
    </source>
</evidence>
<dbReference type="EMBL" id="CP002028">
    <property type="protein sequence ID" value="ADG83527.1"/>
    <property type="molecule type" value="Genomic_DNA"/>
</dbReference>
<dbReference type="eggNOG" id="COG0662">
    <property type="taxonomic scope" value="Bacteria"/>
</dbReference>
<dbReference type="InterPro" id="IPR011051">
    <property type="entry name" value="RmlC_Cupin_sf"/>
</dbReference>
<accession>D5XC75</accession>
<dbReference type="SMART" id="SM00530">
    <property type="entry name" value="HTH_XRE"/>
    <property type="match status" value="1"/>
</dbReference>
<keyword evidence="4" id="KW-1185">Reference proteome</keyword>
<evidence type="ECO:0000259" key="2">
    <source>
        <dbReference type="PROSITE" id="PS50943"/>
    </source>
</evidence>
<dbReference type="Proteomes" id="UP000002377">
    <property type="component" value="Chromosome"/>
</dbReference>
<dbReference type="STRING" id="635013.TherJR_2692"/>
<organism evidence="3 4">
    <name type="scientific">Thermincola potens (strain JR)</name>
    <dbReference type="NCBI Taxonomy" id="635013"/>
    <lineage>
        <taxon>Bacteria</taxon>
        <taxon>Bacillati</taxon>
        <taxon>Bacillota</taxon>
        <taxon>Clostridia</taxon>
        <taxon>Eubacteriales</taxon>
        <taxon>Thermincolaceae</taxon>
        <taxon>Thermincola</taxon>
    </lineage>
</organism>
<feature type="domain" description="HTH cro/C1-type" evidence="2">
    <location>
        <begin position="12"/>
        <end position="66"/>
    </location>
</feature>
<dbReference type="Gene3D" id="2.60.120.10">
    <property type="entry name" value="Jelly Rolls"/>
    <property type="match status" value="1"/>
</dbReference>
<dbReference type="GO" id="GO:0005829">
    <property type="term" value="C:cytosol"/>
    <property type="evidence" value="ECO:0007669"/>
    <property type="project" value="TreeGrafter"/>
</dbReference>
<dbReference type="SUPFAM" id="SSF47413">
    <property type="entry name" value="lambda repressor-like DNA-binding domains"/>
    <property type="match status" value="1"/>
</dbReference>
<dbReference type="GO" id="GO:0003677">
    <property type="term" value="F:DNA binding"/>
    <property type="evidence" value="ECO:0007669"/>
    <property type="project" value="UniProtKB-KW"/>
</dbReference>
<dbReference type="InterPro" id="IPR010982">
    <property type="entry name" value="Lambda_DNA-bd_dom_sf"/>
</dbReference>
<dbReference type="PANTHER" id="PTHR46797">
    <property type="entry name" value="HTH-TYPE TRANSCRIPTIONAL REGULATOR"/>
    <property type="match status" value="1"/>
</dbReference>
<dbReference type="SUPFAM" id="SSF51182">
    <property type="entry name" value="RmlC-like cupins"/>
    <property type="match status" value="1"/>
</dbReference>
<dbReference type="AlphaFoldDB" id="D5XC75"/>
<dbReference type="Pfam" id="PF01381">
    <property type="entry name" value="HTH_3"/>
    <property type="match status" value="1"/>
</dbReference>
<dbReference type="OrthoDB" id="9814553at2"/>
<name>D5XC75_THEPJ</name>
<proteinExistence type="predicted"/>
<keyword evidence="1" id="KW-0238">DNA-binding</keyword>
<dbReference type="PROSITE" id="PS50943">
    <property type="entry name" value="HTH_CROC1"/>
    <property type="match status" value="1"/>
</dbReference>
<dbReference type="CDD" id="cd02209">
    <property type="entry name" value="cupin_XRE_C"/>
    <property type="match status" value="1"/>
</dbReference>
<dbReference type="GO" id="GO:0003700">
    <property type="term" value="F:DNA-binding transcription factor activity"/>
    <property type="evidence" value="ECO:0007669"/>
    <property type="project" value="TreeGrafter"/>
</dbReference>
<gene>
    <name evidence="3" type="ordered locus">TherJR_2692</name>
</gene>
<dbReference type="KEGG" id="tjr:TherJR_2692"/>
<protein>
    <submittedName>
        <fullName evidence="3">Transcriptional regulator, XRE family</fullName>
    </submittedName>
</protein>
<dbReference type="eggNOG" id="COG1476">
    <property type="taxonomic scope" value="Bacteria"/>
</dbReference>
<dbReference type="HOGENOM" id="CLU_085376_3_2_9"/>
<evidence type="ECO:0000256" key="1">
    <source>
        <dbReference type="ARBA" id="ARBA00023125"/>
    </source>
</evidence>
<dbReference type="InterPro" id="IPR050807">
    <property type="entry name" value="TransReg_Diox_bact_type"/>
</dbReference>
<dbReference type="Pfam" id="PF07883">
    <property type="entry name" value="Cupin_2"/>
    <property type="match status" value="1"/>
</dbReference>
<dbReference type="InterPro" id="IPR001387">
    <property type="entry name" value="Cro/C1-type_HTH"/>
</dbReference>
<dbReference type="InterPro" id="IPR013096">
    <property type="entry name" value="Cupin_2"/>
</dbReference>
<dbReference type="PANTHER" id="PTHR46797:SF19">
    <property type="entry name" value="BLL2473 PROTEIN"/>
    <property type="match status" value="1"/>
</dbReference>
<dbReference type="CDD" id="cd00093">
    <property type="entry name" value="HTH_XRE"/>
    <property type="match status" value="1"/>
</dbReference>